<protein>
    <submittedName>
        <fullName evidence="6">DNA polymerase iota</fullName>
    </submittedName>
</protein>
<feature type="compositionally biased region" description="Polar residues" evidence="3">
    <location>
        <begin position="426"/>
        <end position="443"/>
    </location>
</feature>
<dbReference type="InterPro" id="IPR036775">
    <property type="entry name" value="DNA_pol_Y-fam_lit_finger_sf"/>
</dbReference>
<dbReference type="PANTHER" id="PTHR46404">
    <property type="entry name" value="DNA POLYMERASE IOTA"/>
    <property type="match status" value="1"/>
</dbReference>
<dbReference type="Pfam" id="PF21999">
    <property type="entry name" value="IMS_HHH_1"/>
    <property type="match status" value="1"/>
</dbReference>
<evidence type="ECO:0000313" key="6">
    <source>
        <dbReference type="RefSeq" id="XP_017784060.1"/>
    </source>
</evidence>
<evidence type="ECO:0000259" key="4">
    <source>
        <dbReference type="PROSITE" id="PS50173"/>
    </source>
</evidence>
<dbReference type="GeneID" id="108567862"/>
<dbReference type="Pfam" id="PF00817">
    <property type="entry name" value="IMS"/>
    <property type="match status" value="1"/>
</dbReference>
<reference evidence="6" key="1">
    <citation type="submission" date="2025-08" db="UniProtKB">
        <authorList>
            <consortium name="RefSeq"/>
        </authorList>
    </citation>
    <scope>IDENTIFICATION</scope>
    <source>
        <tissue evidence="6">Whole Larva</tissue>
    </source>
</reference>
<dbReference type="Gene3D" id="3.30.70.270">
    <property type="match status" value="1"/>
</dbReference>
<accession>A0ABM1NB60</accession>
<dbReference type="InterPro" id="IPR053848">
    <property type="entry name" value="IMS_HHH_1"/>
</dbReference>
<keyword evidence="2" id="KW-0237">DNA synthesis</keyword>
<organism evidence="5 6">
    <name type="scientific">Nicrophorus vespilloides</name>
    <name type="common">Boreal carrion beetle</name>
    <dbReference type="NCBI Taxonomy" id="110193"/>
    <lineage>
        <taxon>Eukaryota</taxon>
        <taxon>Metazoa</taxon>
        <taxon>Ecdysozoa</taxon>
        <taxon>Arthropoda</taxon>
        <taxon>Hexapoda</taxon>
        <taxon>Insecta</taxon>
        <taxon>Pterygota</taxon>
        <taxon>Neoptera</taxon>
        <taxon>Endopterygota</taxon>
        <taxon>Coleoptera</taxon>
        <taxon>Polyphaga</taxon>
        <taxon>Staphyliniformia</taxon>
        <taxon>Silphidae</taxon>
        <taxon>Nicrophorinae</taxon>
        <taxon>Nicrophorus</taxon>
    </lineage>
</organism>
<evidence type="ECO:0000256" key="1">
    <source>
        <dbReference type="ARBA" id="ARBA00010945"/>
    </source>
</evidence>
<dbReference type="RefSeq" id="XP_017784060.1">
    <property type="nucleotide sequence ID" value="XM_017928571.1"/>
</dbReference>
<dbReference type="InterPro" id="IPR017961">
    <property type="entry name" value="DNA_pol_Y-fam_little_finger"/>
</dbReference>
<dbReference type="InterPro" id="IPR043128">
    <property type="entry name" value="Rev_trsase/Diguanyl_cyclase"/>
</dbReference>
<name>A0ABM1NB60_NICVS</name>
<comment type="similarity">
    <text evidence="1">Belongs to the DNA polymerase type-Y family.</text>
</comment>
<dbReference type="PANTHER" id="PTHR46404:SF1">
    <property type="entry name" value="DNA POLYMERASE IOTA"/>
    <property type="match status" value="1"/>
</dbReference>
<dbReference type="Proteomes" id="UP000695000">
    <property type="component" value="Unplaced"/>
</dbReference>
<dbReference type="InterPro" id="IPR001126">
    <property type="entry name" value="UmuC"/>
</dbReference>
<evidence type="ECO:0000256" key="2">
    <source>
        <dbReference type="ARBA" id="ARBA00022634"/>
    </source>
</evidence>
<feature type="region of interest" description="Disordered" evidence="3">
    <location>
        <begin position="426"/>
        <end position="454"/>
    </location>
</feature>
<dbReference type="Gene3D" id="3.30.1490.100">
    <property type="entry name" value="DNA polymerase, Y-family, little finger domain"/>
    <property type="match status" value="1"/>
</dbReference>
<dbReference type="PROSITE" id="PS50173">
    <property type="entry name" value="UMUC"/>
    <property type="match status" value="1"/>
</dbReference>
<gene>
    <name evidence="6" type="primary">LOC108567862</name>
</gene>
<evidence type="ECO:0000256" key="3">
    <source>
        <dbReference type="SAM" id="MobiDB-lite"/>
    </source>
</evidence>
<proteinExistence type="inferred from homology"/>
<keyword evidence="5" id="KW-1185">Reference proteome</keyword>
<dbReference type="Gene3D" id="6.10.250.1630">
    <property type="match status" value="1"/>
</dbReference>
<feature type="domain" description="UmuC" evidence="4">
    <location>
        <begin position="13"/>
        <end position="219"/>
    </location>
</feature>
<dbReference type="InterPro" id="IPR043502">
    <property type="entry name" value="DNA/RNA_pol_sf"/>
</dbReference>
<evidence type="ECO:0000313" key="5">
    <source>
        <dbReference type="Proteomes" id="UP000695000"/>
    </source>
</evidence>
<dbReference type="SUPFAM" id="SSF56672">
    <property type="entry name" value="DNA/RNA polymerases"/>
    <property type="match status" value="1"/>
</dbReference>
<sequence>MNLLQEDSHCRTIIHIDMDCFYAQVEMIKNPQLVNVPFGVYQKNIVVTSNYIAREYGIKKCMLISDAQKLCSNLVLVKGEDLHDYRQLSYKVTTHLQSYSRLVERLGLDENFVDVTQLVSEKLNSEDTVLGHIFGDNLEYCECGCKKRLTIGSRIAQDIRDSINKEFKLTCCAGVAHNKLMAKLVGATHKPNQQTIIFPNNAMDLVSSLNELSSIPGIGKSICECLGSIGIKSIEDMQNSTPDKLKTLFPPDKAKYLYNLSYGVDEAPVKATGKPQVIGLEDACRPMTVEREIKDKIEQLLKRLMILLNEDGRVPRTIKLVVRKFDKSSKMSHRETKQCNVNQSIFSGVNGKMLPEASEKRLVKVIMDLFIRIVDIKKPYHITLLGLSFTKFLERATGKHSIAAFLKKDLEVQAITSIENMKDLSQSTGMDLSNSSTDLNTDGSESELEPSPKKKKLSTFIARRYLNTDCPSPSKLNVAELRINCEKISDDSFHCPPNADIEVFRELPKDMQRELWQNYVRERDREERLQVKKPRLNTLLNYFVKN</sequence>
<dbReference type="Gene3D" id="3.40.1170.60">
    <property type="match status" value="1"/>
</dbReference>
<dbReference type="Gene3D" id="1.10.150.20">
    <property type="entry name" value="5' to 3' exonuclease, C-terminal subdomain"/>
    <property type="match status" value="1"/>
</dbReference>
<dbReference type="SUPFAM" id="SSF100879">
    <property type="entry name" value="Lesion bypass DNA polymerase (Y-family), little finger domain"/>
    <property type="match status" value="1"/>
</dbReference>
<dbReference type="Pfam" id="PF11799">
    <property type="entry name" value="IMS_C"/>
    <property type="match status" value="1"/>
</dbReference>